<comment type="function">
    <text evidence="6">A probable RNA chaperone. Forms a complex with KhpA which binds to cellular RNA and controls its expression. Plays a role in peptidoglycan (PG) homeostasis and cell length regulation.</text>
</comment>
<dbReference type="SUPFAM" id="SSF82708">
    <property type="entry name" value="R3H domain"/>
    <property type="match status" value="1"/>
</dbReference>
<comment type="subunit">
    <text evidence="6">Forms a complex with KhpA.</text>
</comment>
<dbReference type="GO" id="GO:0003723">
    <property type="term" value="F:RNA binding"/>
    <property type="evidence" value="ECO:0007669"/>
    <property type="project" value="UniProtKB-UniRule"/>
</dbReference>
<dbReference type="Gene3D" id="3.30.300.20">
    <property type="match status" value="1"/>
</dbReference>
<dbReference type="Pfam" id="PF01424">
    <property type="entry name" value="R3H"/>
    <property type="match status" value="1"/>
</dbReference>
<dbReference type="EMBL" id="JACNIG010000166">
    <property type="protein sequence ID" value="MBC8431722.1"/>
    <property type="molecule type" value="Genomic_DNA"/>
</dbReference>
<dbReference type="Pfam" id="PF13083">
    <property type="entry name" value="KH_KhpA-B"/>
    <property type="match status" value="1"/>
</dbReference>
<comment type="caution">
    <text evidence="9">The sequence shown here is derived from an EMBL/GenBank/DDBJ whole genome shotgun (WGS) entry which is preliminary data.</text>
</comment>
<keyword evidence="5 6" id="KW-0961">Cell wall biogenesis/degradation</keyword>
<feature type="compositionally biased region" description="Basic and acidic residues" evidence="7">
    <location>
        <begin position="72"/>
        <end position="107"/>
    </location>
</feature>
<dbReference type="SMART" id="SM01245">
    <property type="entry name" value="Jag_N"/>
    <property type="match status" value="1"/>
</dbReference>
<evidence type="ECO:0000256" key="3">
    <source>
        <dbReference type="ARBA" id="ARBA00022960"/>
    </source>
</evidence>
<dbReference type="GO" id="GO:0009252">
    <property type="term" value="P:peptidoglycan biosynthetic process"/>
    <property type="evidence" value="ECO:0007669"/>
    <property type="project" value="UniProtKB-UniRule"/>
</dbReference>
<dbReference type="InterPro" id="IPR038247">
    <property type="entry name" value="Jag_N_dom_sf"/>
</dbReference>
<evidence type="ECO:0000256" key="7">
    <source>
        <dbReference type="SAM" id="MobiDB-lite"/>
    </source>
</evidence>
<dbReference type="GO" id="GO:0071555">
    <property type="term" value="P:cell wall organization"/>
    <property type="evidence" value="ECO:0007669"/>
    <property type="project" value="UniProtKB-KW"/>
</dbReference>
<dbReference type="NCBIfam" id="NF041568">
    <property type="entry name" value="Jag_EloR"/>
    <property type="match status" value="1"/>
</dbReference>
<accession>A0A8J6TR61</accession>
<keyword evidence="4 6" id="KW-0143">Chaperone</keyword>
<comment type="similarity">
    <text evidence="6">Belongs to the KhpB RNA-binding protein family.</text>
</comment>
<dbReference type="InterPro" id="IPR039247">
    <property type="entry name" value="KhpB"/>
</dbReference>
<evidence type="ECO:0000256" key="6">
    <source>
        <dbReference type="HAMAP-Rule" id="MF_00867"/>
    </source>
</evidence>
<dbReference type="GO" id="GO:0005737">
    <property type="term" value="C:cytoplasm"/>
    <property type="evidence" value="ECO:0007669"/>
    <property type="project" value="UniProtKB-SubCell"/>
</dbReference>
<evidence type="ECO:0000256" key="5">
    <source>
        <dbReference type="ARBA" id="ARBA00023316"/>
    </source>
</evidence>
<proteinExistence type="inferred from homology"/>
<protein>
    <recommendedName>
        <fullName evidence="6">RNA-binding protein KhpB</fullName>
    </recommendedName>
    <alternativeName>
        <fullName evidence="6">RNA-binding protein EloR</fullName>
    </alternativeName>
</protein>
<dbReference type="InterPro" id="IPR038008">
    <property type="entry name" value="Jag_KH"/>
</dbReference>
<feature type="region of interest" description="Disordered" evidence="7">
    <location>
        <begin position="56"/>
        <end position="107"/>
    </location>
</feature>
<dbReference type="InterPro" id="IPR036867">
    <property type="entry name" value="R3H_dom_sf"/>
</dbReference>
<feature type="region of interest" description="Jag_N domain" evidence="6">
    <location>
        <begin position="6"/>
        <end position="56"/>
    </location>
</feature>
<dbReference type="InterPro" id="IPR001374">
    <property type="entry name" value="R3H_dom"/>
</dbReference>
<dbReference type="Proteomes" id="UP000605201">
    <property type="component" value="Unassembled WGS sequence"/>
</dbReference>
<dbReference type="CDD" id="cd02644">
    <property type="entry name" value="R3H_jag"/>
    <property type="match status" value="1"/>
</dbReference>
<dbReference type="Gene3D" id="3.30.30.80">
    <property type="entry name" value="probable RNA-binding protein from clostridium symbiosum atcc 14940"/>
    <property type="match status" value="1"/>
</dbReference>
<keyword evidence="3 6" id="KW-0133">Cell shape</keyword>
<keyword evidence="2 6" id="KW-0694">RNA-binding</keyword>
<dbReference type="AlphaFoldDB" id="A0A8J6TR61"/>
<name>A0A8J6TR61_9BACT</name>
<dbReference type="CDD" id="cd02414">
    <property type="entry name" value="KH-II_Jag"/>
    <property type="match status" value="1"/>
</dbReference>
<dbReference type="PANTHER" id="PTHR35800:SF1">
    <property type="entry name" value="RNA-BINDING PROTEIN KHPB"/>
    <property type="match status" value="1"/>
</dbReference>
<dbReference type="GO" id="GO:0008360">
    <property type="term" value="P:regulation of cell shape"/>
    <property type="evidence" value="ECO:0007669"/>
    <property type="project" value="UniProtKB-KW"/>
</dbReference>
<dbReference type="InterPro" id="IPR015946">
    <property type="entry name" value="KH_dom-like_a/b"/>
</dbReference>
<dbReference type="Gene3D" id="3.30.1370.50">
    <property type="entry name" value="R3H-like domain"/>
    <property type="match status" value="1"/>
</dbReference>
<dbReference type="InterPro" id="IPR032782">
    <property type="entry name" value="KhpB_N"/>
</dbReference>
<dbReference type="PROSITE" id="PS51061">
    <property type="entry name" value="R3H"/>
    <property type="match status" value="1"/>
</dbReference>
<evidence type="ECO:0000313" key="10">
    <source>
        <dbReference type="Proteomes" id="UP000605201"/>
    </source>
</evidence>
<comment type="domain">
    <text evidence="6">Has an N-terminal Jag-N domain and 2 RNA-binding domains (KH and R3H).</text>
</comment>
<evidence type="ECO:0000313" key="9">
    <source>
        <dbReference type="EMBL" id="MBC8431722.1"/>
    </source>
</evidence>
<feature type="region of interest" description="Disordered" evidence="7">
    <location>
        <begin position="192"/>
        <end position="212"/>
    </location>
</feature>
<gene>
    <name evidence="6" type="primary">khpB</name>
    <name evidence="6" type="synonym">eloR</name>
    <name evidence="9" type="ORF">H8D96_07355</name>
</gene>
<evidence type="ECO:0000256" key="1">
    <source>
        <dbReference type="ARBA" id="ARBA00022490"/>
    </source>
</evidence>
<reference evidence="9 10" key="1">
    <citation type="submission" date="2020-08" db="EMBL/GenBank/DDBJ databases">
        <title>Bridging the membrane lipid divide: bacteria of the FCB group superphylum have the potential to synthesize archaeal ether lipids.</title>
        <authorList>
            <person name="Villanueva L."/>
            <person name="Von Meijenfeldt F.A.B."/>
            <person name="Westbye A.B."/>
            <person name="Yadav S."/>
            <person name="Hopmans E.C."/>
            <person name="Dutilh B.E."/>
            <person name="Sinninghe Damste J.S."/>
        </authorList>
    </citation>
    <scope>NUCLEOTIDE SEQUENCE [LARGE SCALE GENOMIC DNA]</scope>
    <source>
        <strain evidence="9">NIOZ-UU17</strain>
    </source>
</reference>
<dbReference type="SMART" id="SM00393">
    <property type="entry name" value="R3H"/>
    <property type="match status" value="1"/>
</dbReference>
<dbReference type="HAMAP" id="MF_00867">
    <property type="entry name" value="KhpB"/>
    <property type="match status" value="1"/>
</dbReference>
<organism evidence="9 10">
    <name type="scientific">Candidatus Desulfatibia vada</name>
    <dbReference type="NCBI Taxonomy" id="2841696"/>
    <lineage>
        <taxon>Bacteria</taxon>
        <taxon>Pseudomonadati</taxon>
        <taxon>Thermodesulfobacteriota</taxon>
        <taxon>Desulfobacteria</taxon>
        <taxon>Desulfobacterales</taxon>
        <taxon>Desulfobacterales incertae sedis</taxon>
        <taxon>Candidatus Desulfatibia</taxon>
    </lineage>
</organism>
<keyword evidence="1 6" id="KW-0963">Cytoplasm</keyword>
<evidence type="ECO:0000259" key="8">
    <source>
        <dbReference type="PROSITE" id="PS51061"/>
    </source>
</evidence>
<comment type="subcellular location">
    <subcellularLocation>
        <location evidence="6">Cytoplasm</location>
    </subcellularLocation>
</comment>
<evidence type="ECO:0000256" key="4">
    <source>
        <dbReference type="ARBA" id="ARBA00023186"/>
    </source>
</evidence>
<dbReference type="PANTHER" id="PTHR35800">
    <property type="entry name" value="PROTEIN JAG"/>
    <property type="match status" value="1"/>
</dbReference>
<dbReference type="InterPro" id="IPR034079">
    <property type="entry name" value="R3H_KhpB"/>
</dbReference>
<evidence type="ECO:0000256" key="2">
    <source>
        <dbReference type="ARBA" id="ARBA00022884"/>
    </source>
</evidence>
<feature type="domain" description="R3H" evidence="8">
    <location>
        <begin position="186"/>
        <end position="252"/>
    </location>
</feature>
<dbReference type="Pfam" id="PF14804">
    <property type="entry name" value="Jag_N"/>
    <property type="match status" value="1"/>
</dbReference>
<sequence length="262" mass="29073">MSPCFEFEDKSVEKAIKKACAELNIPEKKLQHDVISYGSTGIFGLVGTKKARIRVTTSGPAPERGPVSQDKALSDESFKKQTKAEAETTKSAAGRECKPDPMTDDSKEIGQDALQRIVDLITTDAKISVKEGRGRIFFNVNGGETGVLIGKQGQTLEAIQYLVEKMVNKRSTKRVRVQVDVEGYLQNRRFGLQKRAKQQAEKAKRTGKPATMGQMNAHDRRIAHLTLKDDGGVQTQSMGEGYLRELVIYPKKNSFRKQNSGR</sequence>